<dbReference type="EMBL" id="JAVREV010000004">
    <property type="protein sequence ID" value="MDT0442622.1"/>
    <property type="molecule type" value="Genomic_DNA"/>
</dbReference>
<name>A0ABU2S0V2_9ACTN</name>
<accession>A0ABU2S0V2</accession>
<sequence length="98" mass="10270">MEDFLLAHVAGRGRAFGVDQAPFGCRVDVQLAVVDQVDPGTFTEARSALFSVDEIFQGEQREVVNAAGGGAQVLQGARIGGEAEDRAHGPRCGQETVG</sequence>
<evidence type="ECO:0000313" key="3">
    <source>
        <dbReference type="Proteomes" id="UP001183615"/>
    </source>
</evidence>
<protein>
    <submittedName>
        <fullName evidence="2">Uncharacterized protein</fullName>
    </submittedName>
</protein>
<evidence type="ECO:0000256" key="1">
    <source>
        <dbReference type="SAM" id="MobiDB-lite"/>
    </source>
</evidence>
<evidence type="ECO:0000313" key="2">
    <source>
        <dbReference type="EMBL" id="MDT0442622.1"/>
    </source>
</evidence>
<reference evidence="3" key="1">
    <citation type="submission" date="2023-07" db="EMBL/GenBank/DDBJ databases">
        <title>30 novel species of actinomycetes from the DSMZ collection.</title>
        <authorList>
            <person name="Nouioui I."/>
        </authorList>
    </citation>
    <scope>NUCLEOTIDE SEQUENCE [LARGE SCALE GENOMIC DNA]</scope>
    <source>
        <strain evidence="3">DSM 41886</strain>
    </source>
</reference>
<comment type="caution">
    <text evidence="2">The sequence shown here is derived from an EMBL/GenBank/DDBJ whole genome shotgun (WGS) entry which is preliminary data.</text>
</comment>
<keyword evidence="3" id="KW-1185">Reference proteome</keyword>
<proteinExistence type="predicted"/>
<organism evidence="2 3">
    <name type="scientific">Streptomyces johnsoniae</name>
    <dbReference type="NCBI Taxonomy" id="3075532"/>
    <lineage>
        <taxon>Bacteria</taxon>
        <taxon>Bacillati</taxon>
        <taxon>Actinomycetota</taxon>
        <taxon>Actinomycetes</taxon>
        <taxon>Kitasatosporales</taxon>
        <taxon>Streptomycetaceae</taxon>
        <taxon>Streptomyces</taxon>
    </lineage>
</organism>
<feature type="region of interest" description="Disordered" evidence="1">
    <location>
        <begin position="79"/>
        <end position="98"/>
    </location>
</feature>
<dbReference type="Proteomes" id="UP001183615">
    <property type="component" value="Unassembled WGS sequence"/>
</dbReference>
<dbReference type="RefSeq" id="WP_311617049.1">
    <property type="nucleotide sequence ID" value="NZ_JAVREV010000004.1"/>
</dbReference>
<gene>
    <name evidence="2" type="ORF">RM779_08430</name>
</gene>